<reference evidence="4 5" key="1">
    <citation type="submission" date="2018-07" db="EMBL/GenBank/DDBJ databases">
        <title>Genomic Encyclopedia of Type Strains, Phase III (KMG-III): the genomes of soil and plant-associated and newly described type strains.</title>
        <authorList>
            <person name="Whitman W."/>
        </authorList>
    </citation>
    <scope>NUCLEOTIDE SEQUENCE [LARGE SCALE GENOMIC DNA]</scope>
    <source>
        <strain evidence="4 5">CECT 8488</strain>
    </source>
</reference>
<feature type="signal peptide" evidence="2">
    <location>
        <begin position="1"/>
        <end position="39"/>
    </location>
</feature>
<evidence type="ECO:0000256" key="1">
    <source>
        <dbReference type="ARBA" id="ARBA00022729"/>
    </source>
</evidence>
<dbReference type="PANTHER" id="PTHR35936:SF25">
    <property type="entry name" value="ABC TRANSPORTER SUBSTRATE-BINDING PROTEIN"/>
    <property type="match status" value="1"/>
</dbReference>
<evidence type="ECO:0000313" key="5">
    <source>
        <dbReference type="Proteomes" id="UP000256845"/>
    </source>
</evidence>
<dbReference type="InterPro" id="IPR001638">
    <property type="entry name" value="Solute-binding_3/MltF_N"/>
</dbReference>
<dbReference type="EMBL" id="QRDW01000005">
    <property type="protein sequence ID" value="RED49669.1"/>
    <property type="molecule type" value="Genomic_DNA"/>
</dbReference>
<gene>
    <name evidence="4" type="ORF">DFP90_10540</name>
</gene>
<evidence type="ECO:0000256" key="2">
    <source>
        <dbReference type="SAM" id="SignalP"/>
    </source>
</evidence>
<sequence>MHLMTWKMAKDVLFRKAWKRALYLLLAACFCPWSVPAKAEENTQRFFMILATPQEPFKYPAPDGVRGIDADVVSHVMKALGIAFKIQLIRSDSRILENAKLGKADMLLLFSKKPEREVFLHFPERSYIDLSWHFFIRAEDEGKLNYQTFADLVDLNIGATRNLAYTPEFWDAGLSLQLVSNNDLQIKKLMAGRIDIVALNTINTLYEAQRHGYAEEISFLPKPLKKKPYYNVFPKASVHPDREKVLAAYDRIIGEMIADGKMTAIFRRYLGDSYPIGMN</sequence>
<dbReference type="SUPFAM" id="SSF53850">
    <property type="entry name" value="Periplasmic binding protein-like II"/>
    <property type="match status" value="1"/>
</dbReference>
<evidence type="ECO:0000259" key="3">
    <source>
        <dbReference type="SMART" id="SM00062"/>
    </source>
</evidence>
<dbReference type="AlphaFoldDB" id="A0A3D9HJI0"/>
<feature type="domain" description="Solute-binding protein family 3/N-terminal" evidence="3">
    <location>
        <begin position="46"/>
        <end position="273"/>
    </location>
</feature>
<dbReference type="Pfam" id="PF00497">
    <property type="entry name" value="SBP_bac_3"/>
    <property type="match status" value="1"/>
</dbReference>
<dbReference type="PANTHER" id="PTHR35936">
    <property type="entry name" value="MEMBRANE-BOUND LYTIC MUREIN TRANSGLYCOSYLASE F"/>
    <property type="match status" value="1"/>
</dbReference>
<evidence type="ECO:0000313" key="4">
    <source>
        <dbReference type="EMBL" id="RED49669.1"/>
    </source>
</evidence>
<keyword evidence="1 2" id="KW-0732">Signal</keyword>
<proteinExistence type="predicted"/>
<organism evidence="4 5">
    <name type="scientific">Aestuariispira insulae</name>
    <dbReference type="NCBI Taxonomy" id="1461337"/>
    <lineage>
        <taxon>Bacteria</taxon>
        <taxon>Pseudomonadati</taxon>
        <taxon>Pseudomonadota</taxon>
        <taxon>Alphaproteobacteria</taxon>
        <taxon>Rhodospirillales</taxon>
        <taxon>Kiloniellaceae</taxon>
        <taxon>Aestuariispira</taxon>
    </lineage>
</organism>
<protein>
    <submittedName>
        <fullName evidence="4">Polar amino acid transport system substrate-binding protein</fullName>
    </submittedName>
</protein>
<dbReference type="SMART" id="SM00062">
    <property type="entry name" value="PBPb"/>
    <property type="match status" value="1"/>
</dbReference>
<accession>A0A3D9HJI0</accession>
<comment type="caution">
    <text evidence="4">The sequence shown here is derived from an EMBL/GenBank/DDBJ whole genome shotgun (WGS) entry which is preliminary data.</text>
</comment>
<keyword evidence="5" id="KW-1185">Reference proteome</keyword>
<name>A0A3D9HJI0_9PROT</name>
<dbReference type="Gene3D" id="3.40.190.10">
    <property type="entry name" value="Periplasmic binding protein-like II"/>
    <property type="match status" value="2"/>
</dbReference>
<feature type="chain" id="PRO_5017732893" evidence="2">
    <location>
        <begin position="40"/>
        <end position="279"/>
    </location>
</feature>
<dbReference type="Proteomes" id="UP000256845">
    <property type="component" value="Unassembled WGS sequence"/>
</dbReference>